<dbReference type="Proteomes" id="UP000789525">
    <property type="component" value="Unassembled WGS sequence"/>
</dbReference>
<accession>A0ACA9NBA3</accession>
<keyword evidence="2" id="KW-1185">Reference proteome</keyword>
<organism evidence="1 2">
    <name type="scientific">Acaulospora colombiana</name>
    <dbReference type="NCBI Taxonomy" id="27376"/>
    <lineage>
        <taxon>Eukaryota</taxon>
        <taxon>Fungi</taxon>
        <taxon>Fungi incertae sedis</taxon>
        <taxon>Mucoromycota</taxon>
        <taxon>Glomeromycotina</taxon>
        <taxon>Glomeromycetes</taxon>
        <taxon>Diversisporales</taxon>
        <taxon>Acaulosporaceae</taxon>
        <taxon>Acaulospora</taxon>
    </lineage>
</organism>
<name>A0ACA9NBA3_9GLOM</name>
<evidence type="ECO:0000313" key="1">
    <source>
        <dbReference type="EMBL" id="CAG8640892.1"/>
    </source>
</evidence>
<comment type="caution">
    <text evidence="1">The sequence shown here is derived from an EMBL/GenBank/DDBJ whole genome shotgun (WGS) entry which is preliminary data.</text>
</comment>
<proteinExistence type="predicted"/>
<feature type="non-terminal residue" evidence="1">
    <location>
        <position position="1"/>
    </location>
</feature>
<feature type="non-terminal residue" evidence="1">
    <location>
        <position position="467"/>
    </location>
</feature>
<reference evidence="1" key="1">
    <citation type="submission" date="2021-06" db="EMBL/GenBank/DDBJ databases">
        <authorList>
            <person name="Kallberg Y."/>
            <person name="Tangrot J."/>
            <person name="Rosling A."/>
        </authorList>
    </citation>
    <scope>NUCLEOTIDE SEQUENCE</scope>
    <source>
        <strain evidence="1">CL356</strain>
    </source>
</reference>
<protein>
    <submittedName>
        <fullName evidence="1">16711_t:CDS:1</fullName>
    </submittedName>
</protein>
<sequence>GNLFQIYGDIGEWPSKFQEKYGDMYEIYSGPQRIVWLCSEGLINKIMKPKTHSNFHDLVKSDNEGLREIGVLESGVICNINYKNWEYYRRFYARTILRHSVLSTFVHSIMEVFNEMENYWEQLGDETVLEFSKWSKRYFMDSIFFVATGKPAYSMASYYNSLSTDKKISVSESNLKESDTFLEAIDAYSMSLIYFMLFPKFIRNFPGFSGYTRKLKSRVNWLRNNIYNIIKERREEIERTPEDQELANDILTMFLTINTSRDITEKIADSLHDKPMTDEEICGNFVETMTGGSDTASNSICFLIHSLSHHPEVKEKLIEEIDRVLGKDLNYKLTYENVAKLEYCEAVINECLRLFTIAPILPKKNTNPDEIGGVKFSADTQFIINVQGIHKHKFLWENPGEFIPERFMGEAGVKSKNSFYAFGGGLRKCAGRNFAMLELKITLAMLYGKYNVELVDRDAPIKFHTTT</sequence>
<gene>
    <name evidence="1" type="ORF">ACOLOM_LOCUS7934</name>
</gene>
<dbReference type="EMBL" id="CAJVPT010019414">
    <property type="protein sequence ID" value="CAG8640892.1"/>
    <property type="molecule type" value="Genomic_DNA"/>
</dbReference>
<evidence type="ECO:0000313" key="2">
    <source>
        <dbReference type="Proteomes" id="UP000789525"/>
    </source>
</evidence>